<evidence type="ECO:0000256" key="3">
    <source>
        <dbReference type="ARBA" id="ARBA00023163"/>
    </source>
</evidence>
<evidence type="ECO:0000313" key="5">
    <source>
        <dbReference type="EMBL" id="SEM76840.1"/>
    </source>
</evidence>
<keyword evidence="6" id="KW-1185">Reference proteome</keyword>
<dbReference type="SUPFAM" id="SSF46689">
    <property type="entry name" value="Homeodomain-like"/>
    <property type="match status" value="1"/>
</dbReference>
<evidence type="ECO:0000259" key="4">
    <source>
        <dbReference type="PROSITE" id="PS01124"/>
    </source>
</evidence>
<dbReference type="GO" id="GO:0003700">
    <property type="term" value="F:DNA-binding transcription factor activity"/>
    <property type="evidence" value="ECO:0007669"/>
    <property type="project" value="InterPro"/>
</dbReference>
<keyword evidence="1" id="KW-0805">Transcription regulation</keyword>
<evidence type="ECO:0000256" key="1">
    <source>
        <dbReference type="ARBA" id="ARBA00023015"/>
    </source>
</evidence>
<gene>
    <name evidence="5" type="ORF">SAMN04488505_10692</name>
</gene>
<dbReference type="InterPro" id="IPR054015">
    <property type="entry name" value="ExsA-like_N"/>
</dbReference>
<protein>
    <submittedName>
        <fullName evidence="5">AraC-type DNA-binding protein</fullName>
    </submittedName>
</protein>
<dbReference type="AlphaFoldDB" id="A0A1H8B1Q0"/>
<feature type="domain" description="HTH araC/xylS-type" evidence="4">
    <location>
        <begin position="164"/>
        <end position="262"/>
    </location>
</feature>
<evidence type="ECO:0000256" key="2">
    <source>
        <dbReference type="ARBA" id="ARBA00023125"/>
    </source>
</evidence>
<reference evidence="5 6" key="1">
    <citation type="submission" date="2016-10" db="EMBL/GenBank/DDBJ databases">
        <authorList>
            <person name="de Groot N.N."/>
        </authorList>
    </citation>
    <scope>NUCLEOTIDE SEQUENCE [LARGE SCALE GENOMIC DNA]</scope>
    <source>
        <strain evidence="5 6">DSM 21039</strain>
    </source>
</reference>
<dbReference type="SMART" id="SM00342">
    <property type="entry name" value="HTH_ARAC"/>
    <property type="match status" value="1"/>
</dbReference>
<keyword evidence="3" id="KW-0804">Transcription</keyword>
<accession>A0A1H8B1Q0</accession>
<dbReference type="InterPro" id="IPR009057">
    <property type="entry name" value="Homeodomain-like_sf"/>
</dbReference>
<dbReference type="Gene3D" id="1.10.10.60">
    <property type="entry name" value="Homeodomain-like"/>
    <property type="match status" value="1"/>
</dbReference>
<dbReference type="Pfam" id="PF22200">
    <property type="entry name" value="ExsA_N"/>
    <property type="match status" value="1"/>
</dbReference>
<dbReference type="Proteomes" id="UP000198984">
    <property type="component" value="Unassembled WGS sequence"/>
</dbReference>
<dbReference type="STRING" id="573321.SAMN04488505_10692"/>
<dbReference type="PANTHER" id="PTHR46796">
    <property type="entry name" value="HTH-TYPE TRANSCRIPTIONAL ACTIVATOR RHAS-RELATED"/>
    <property type="match status" value="1"/>
</dbReference>
<dbReference type="SUPFAM" id="SSF51215">
    <property type="entry name" value="Regulatory protein AraC"/>
    <property type="match status" value="1"/>
</dbReference>
<evidence type="ECO:0000313" key="6">
    <source>
        <dbReference type="Proteomes" id="UP000198984"/>
    </source>
</evidence>
<dbReference type="InterPro" id="IPR037923">
    <property type="entry name" value="HTH-like"/>
</dbReference>
<dbReference type="PANTHER" id="PTHR46796:SF6">
    <property type="entry name" value="ARAC SUBFAMILY"/>
    <property type="match status" value="1"/>
</dbReference>
<dbReference type="RefSeq" id="WP_089917362.1">
    <property type="nucleotide sequence ID" value="NZ_FOBB01000006.1"/>
</dbReference>
<dbReference type="Pfam" id="PF12833">
    <property type="entry name" value="HTH_18"/>
    <property type="match status" value="1"/>
</dbReference>
<dbReference type="GO" id="GO:0043565">
    <property type="term" value="F:sequence-specific DNA binding"/>
    <property type="evidence" value="ECO:0007669"/>
    <property type="project" value="InterPro"/>
</dbReference>
<dbReference type="OrthoDB" id="4480133at2"/>
<dbReference type="PROSITE" id="PS01124">
    <property type="entry name" value="HTH_ARAC_FAMILY_2"/>
    <property type="match status" value="1"/>
</dbReference>
<sequence length="267" mass="31149">MTKATGTNPTYVIDEISSQHFIDEHYFMYVIKGVVVLYDGSQYQELRSGQSCIARRNRLGRYYKTREDGELDKVILSLDTSFLKQFYNKHKIAVTKFECTETCIPVSKNELLDNYIGSLQRIYSHGKIREPFSNVKREELLLILLEQQPEFAGLLFDFGIPAKINLEEFMVRNYPFNVSIERFAFLTGRSISAFKRDFRQIFNETPSRWLVLKRLQEAYFLIDQKGLKPSDIYLDLGFETLSHFSFAFKKQFGITPTALSGKKTKME</sequence>
<dbReference type="EMBL" id="FOBB01000006">
    <property type="protein sequence ID" value="SEM76840.1"/>
    <property type="molecule type" value="Genomic_DNA"/>
</dbReference>
<dbReference type="InterPro" id="IPR050204">
    <property type="entry name" value="AraC_XylS_family_regulators"/>
</dbReference>
<keyword evidence="2 5" id="KW-0238">DNA-binding</keyword>
<name>A0A1H8B1Q0_9BACT</name>
<proteinExistence type="predicted"/>
<dbReference type="InterPro" id="IPR018060">
    <property type="entry name" value="HTH_AraC"/>
</dbReference>
<organism evidence="5 6">
    <name type="scientific">Chitinophaga rupis</name>
    <dbReference type="NCBI Taxonomy" id="573321"/>
    <lineage>
        <taxon>Bacteria</taxon>
        <taxon>Pseudomonadati</taxon>
        <taxon>Bacteroidota</taxon>
        <taxon>Chitinophagia</taxon>
        <taxon>Chitinophagales</taxon>
        <taxon>Chitinophagaceae</taxon>
        <taxon>Chitinophaga</taxon>
    </lineage>
</organism>